<protein>
    <recommendedName>
        <fullName evidence="3">Lipoprotein</fullName>
    </recommendedName>
</protein>
<gene>
    <name evidence="1" type="ORF">JF922_16190</name>
</gene>
<evidence type="ECO:0000313" key="2">
    <source>
        <dbReference type="Proteomes" id="UP000612893"/>
    </source>
</evidence>
<comment type="caution">
    <text evidence="1">The sequence shown here is derived from an EMBL/GenBank/DDBJ whole genome shotgun (WGS) entry which is preliminary data.</text>
</comment>
<proteinExistence type="predicted"/>
<keyword evidence="2" id="KW-1185">Reference proteome</keyword>
<sequence length="394" mass="41659">MAGREDMENWTIRLAAAVLALLTAACAGPSLPGRAHGRPSPSPSASAAARPGSIDAFVPQAVSFVESHRGLRFKQPVKVNHLSDAEFSQRIVSLQRRDRADTDRQAKLYRALGLVGRDVDVEKAEEELLGGNVVGYYDPKTKELVVRGDTATVSVKHVVVHELTHALQDQWFGLDANQKDMTDDQALAYISLVEGDAVRIERAYVASLSSGERDQLARADAGSGGTPSGVPRVLVELLSFPYVAGPPFTSALLQARGQPGLDGAFKDRPAGTSQVLQPELFLNGDRPQTVSEPAADGAAFDRGVLGEVQTGVLLESAVASGGLTRDQEQVAAHAWAGDRYVAWSSGDSYCLRVRFAARTPSGAAALGSALQKLTGTNPHAQVDAGPQPVFTSCG</sequence>
<dbReference type="PROSITE" id="PS51257">
    <property type="entry name" value="PROKAR_LIPOPROTEIN"/>
    <property type="match status" value="1"/>
</dbReference>
<accession>A0A934K421</accession>
<dbReference type="RefSeq" id="WP_338203148.1">
    <property type="nucleotide sequence ID" value="NZ_JAEKNR010000161.1"/>
</dbReference>
<dbReference type="EMBL" id="JAEKNR010000161">
    <property type="protein sequence ID" value="MBJ7599604.1"/>
    <property type="molecule type" value="Genomic_DNA"/>
</dbReference>
<evidence type="ECO:0000313" key="1">
    <source>
        <dbReference type="EMBL" id="MBJ7599604.1"/>
    </source>
</evidence>
<organism evidence="1 2">
    <name type="scientific">Candidatus Nephthysia bennettiae</name>
    <dbReference type="NCBI Taxonomy" id="3127016"/>
    <lineage>
        <taxon>Bacteria</taxon>
        <taxon>Bacillati</taxon>
        <taxon>Candidatus Dormiibacterota</taxon>
        <taxon>Candidatus Dormibacteria</taxon>
        <taxon>Candidatus Dormibacterales</taxon>
        <taxon>Candidatus Dormibacteraceae</taxon>
        <taxon>Candidatus Nephthysia</taxon>
    </lineage>
</organism>
<name>A0A934K421_9BACT</name>
<evidence type="ECO:0008006" key="3">
    <source>
        <dbReference type="Google" id="ProtNLM"/>
    </source>
</evidence>
<dbReference type="AlphaFoldDB" id="A0A934K421"/>
<reference evidence="1" key="1">
    <citation type="submission" date="2020-10" db="EMBL/GenBank/DDBJ databases">
        <title>Ca. Dormibacterota MAGs.</title>
        <authorList>
            <person name="Montgomery K."/>
        </authorList>
    </citation>
    <scope>NUCLEOTIDE SEQUENCE [LARGE SCALE GENOMIC DNA]</scope>
    <source>
        <strain evidence="1">SC8812_S17_10</strain>
    </source>
</reference>
<dbReference type="Proteomes" id="UP000612893">
    <property type="component" value="Unassembled WGS sequence"/>
</dbReference>